<dbReference type="EMBL" id="CP007509">
    <property type="protein sequence ID" value="AHY43641.1"/>
    <property type="molecule type" value="Genomic_DNA"/>
</dbReference>
<dbReference type="SUPFAM" id="SSF47226">
    <property type="entry name" value="Histidine-containing phosphotransfer domain, HPT domain"/>
    <property type="match status" value="1"/>
</dbReference>
<organism evidence="16 17">
    <name type="scientific">Stutzerimonas stutzeri</name>
    <name type="common">Pseudomonas stutzeri</name>
    <dbReference type="NCBI Taxonomy" id="316"/>
    <lineage>
        <taxon>Bacteria</taxon>
        <taxon>Pseudomonadati</taxon>
        <taxon>Pseudomonadota</taxon>
        <taxon>Gammaproteobacteria</taxon>
        <taxon>Pseudomonadales</taxon>
        <taxon>Pseudomonadaceae</taxon>
        <taxon>Stutzerimonas</taxon>
    </lineage>
</organism>
<evidence type="ECO:0000259" key="14">
    <source>
        <dbReference type="PROSITE" id="PS50851"/>
    </source>
</evidence>
<dbReference type="KEGG" id="pstu:UIB01_14595"/>
<dbReference type="Gene3D" id="1.20.120.160">
    <property type="entry name" value="HPT domain"/>
    <property type="match status" value="1"/>
</dbReference>
<dbReference type="PROSITE" id="PS50109">
    <property type="entry name" value="HIS_KIN"/>
    <property type="match status" value="1"/>
</dbReference>
<dbReference type="InterPro" id="IPR005467">
    <property type="entry name" value="His_kinase_dom"/>
</dbReference>
<dbReference type="Gene3D" id="3.30.565.10">
    <property type="entry name" value="Histidine kinase-like ATPase, C-terminal domain"/>
    <property type="match status" value="1"/>
</dbReference>
<dbReference type="AlphaFoldDB" id="A0A023WUL4"/>
<dbReference type="Gene3D" id="1.10.287.560">
    <property type="entry name" value="Histidine kinase CheA-like, homodimeric domain"/>
    <property type="match status" value="1"/>
</dbReference>
<dbReference type="InterPro" id="IPR051315">
    <property type="entry name" value="Bact_Chemotaxis_CheA"/>
</dbReference>
<dbReference type="GO" id="GO:0000155">
    <property type="term" value="F:phosphorelay sensor kinase activity"/>
    <property type="evidence" value="ECO:0007669"/>
    <property type="project" value="InterPro"/>
</dbReference>
<dbReference type="InterPro" id="IPR036890">
    <property type="entry name" value="HATPase_C_sf"/>
</dbReference>
<dbReference type="SMART" id="SM00073">
    <property type="entry name" value="HPT"/>
    <property type="match status" value="1"/>
</dbReference>
<dbReference type="SMART" id="SM00260">
    <property type="entry name" value="CheW"/>
    <property type="match status" value="1"/>
</dbReference>
<keyword evidence="5 12" id="KW-0597">Phosphoprotein</keyword>
<protein>
    <recommendedName>
        <fullName evidence="3">Chemotaxis protein CheA</fullName>
        <ecNumber evidence="2">2.7.13.3</ecNumber>
    </recommendedName>
</protein>
<dbReference type="FunFam" id="3.30.565.10:FF:000016">
    <property type="entry name" value="Chemotaxis protein CheA, putative"/>
    <property type="match status" value="1"/>
</dbReference>
<comment type="catalytic activity">
    <reaction evidence="1">
        <text>ATP + protein L-histidine = ADP + protein N-phospho-L-histidine.</text>
        <dbReference type="EC" id="2.7.13.3"/>
    </reaction>
</comment>
<dbReference type="InterPro" id="IPR008207">
    <property type="entry name" value="Sig_transdc_His_kin_Hpt_dom"/>
</dbReference>
<dbReference type="GO" id="GO:0005737">
    <property type="term" value="C:cytoplasm"/>
    <property type="evidence" value="ECO:0007669"/>
    <property type="project" value="InterPro"/>
</dbReference>
<dbReference type="SUPFAM" id="SSF50341">
    <property type="entry name" value="CheW-like"/>
    <property type="match status" value="1"/>
</dbReference>
<dbReference type="GO" id="GO:0006935">
    <property type="term" value="P:chemotaxis"/>
    <property type="evidence" value="ECO:0007669"/>
    <property type="project" value="UniProtKB-KW"/>
</dbReference>
<dbReference type="Pfam" id="PF01627">
    <property type="entry name" value="Hpt"/>
    <property type="match status" value="1"/>
</dbReference>
<dbReference type="PATRIC" id="fig|316.97.peg.2919"/>
<evidence type="ECO:0000256" key="3">
    <source>
        <dbReference type="ARBA" id="ARBA00021495"/>
    </source>
</evidence>
<dbReference type="CDD" id="cd00731">
    <property type="entry name" value="CheA_reg"/>
    <property type="match status" value="1"/>
</dbReference>
<accession>A0A023WUL4</accession>
<dbReference type="CDD" id="cd00088">
    <property type="entry name" value="HPT"/>
    <property type="match status" value="1"/>
</dbReference>
<feature type="domain" description="CheW-like" evidence="14">
    <location>
        <begin position="513"/>
        <end position="649"/>
    </location>
</feature>
<dbReference type="SMART" id="SM01231">
    <property type="entry name" value="H-kinase_dim"/>
    <property type="match status" value="1"/>
</dbReference>
<dbReference type="Pfam" id="PF02895">
    <property type="entry name" value="H-kinase_dim"/>
    <property type="match status" value="1"/>
</dbReference>
<keyword evidence="8" id="KW-0418">Kinase</keyword>
<dbReference type="PRINTS" id="PR00344">
    <property type="entry name" value="BCTRLSENSOR"/>
</dbReference>
<dbReference type="CDD" id="cd16916">
    <property type="entry name" value="HATPase_CheA-like"/>
    <property type="match status" value="1"/>
</dbReference>
<evidence type="ECO:0000313" key="16">
    <source>
        <dbReference type="EMBL" id="AHY43641.1"/>
    </source>
</evidence>
<evidence type="ECO:0000256" key="7">
    <source>
        <dbReference type="ARBA" id="ARBA00022741"/>
    </source>
</evidence>
<dbReference type="Pfam" id="PF02518">
    <property type="entry name" value="HATPase_c"/>
    <property type="match status" value="1"/>
</dbReference>
<dbReference type="SUPFAM" id="SSF47384">
    <property type="entry name" value="Homodimeric domain of signal transducing histidine kinase"/>
    <property type="match status" value="1"/>
</dbReference>
<dbReference type="InterPro" id="IPR037006">
    <property type="entry name" value="CheA-like_homodim_sf"/>
</dbReference>
<gene>
    <name evidence="16" type="ORF">UIB01_14595</name>
</gene>
<dbReference type="InterPro" id="IPR036641">
    <property type="entry name" value="HPT_dom_sf"/>
</dbReference>
<evidence type="ECO:0000256" key="2">
    <source>
        <dbReference type="ARBA" id="ARBA00012438"/>
    </source>
</evidence>
<evidence type="ECO:0000256" key="4">
    <source>
        <dbReference type="ARBA" id="ARBA00022500"/>
    </source>
</evidence>
<comment type="function">
    <text evidence="11">Involved in the transmission of sensory signals from the chemoreceptors to the flagellar motors. CheA is autophosphorylated; it can transfer its phosphate group to either CheB or CheY.</text>
</comment>
<evidence type="ECO:0000256" key="5">
    <source>
        <dbReference type="ARBA" id="ARBA00022553"/>
    </source>
</evidence>
<dbReference type="EC" id="2.7.13.3" evidence="2"/>
<keyword evidence="10" id="KW-0902">Two-component regulatory system</keyword>
<evidence type="ECO:0000256" key="11">
    <source>
        <dbReference type="ARBA" id="ARBA00035100"/>
    </source>
</evidence>
<dbReference type="PROSITE" id="PS50894">
    <property type="entry name" value="HPT"/>
    <property type="match status" value="1"/>
</dbReference>
<dbReference type="Pfam" id="PF01584">
    <property type="entry name" value="CheW"/>
    <property type="match status" value="1"/>
</dbReference>
<keyword evidence="4" id="KW-0145">Chemotaxis</keyword>
<dbReference type="OrthoDB" id="9803176at2"/>
<dbReference type="InterPro" id="IPR002545">
    <property type="entry name" value="CheW-lke_dom"/>
</dbReference>
<evidence type="ECO:0000256" key="8">
    <source>
        <dbReference type="ARBA" id="ARBA00022777"/>
    </source>
</evidence>
<dbReference type="GO" id="GO:0005524">
    <property type="term" value="F:ATP binding"/>
    <property type="evidence" value="ECO:0007669"/>
    <property type="project" value="UniProtKB-KW"/>
</dbReference>
<evidence type="ECO:0000256" key="10">
    <source>
        <dbReference type="ARBA" id="ARBA00023012"/>
    </source>
</evidence>
<evidence type="ECO:0000259" key="15">
    <source>
        <dbReference type="PROSITE" id="PS50894"/>
    </source>
</evidence>
<dbReference type="Gene3D" id="2.30.30.40">
    <property type="entry name" value="SH3 Domains"/>
    <property type="match status" value="1"/>
</dbReference>
<dbReference type="PANTHER" id="PTHR43395">
    <property type="entry name" value="SENSOR HISTIDINE KINASE CHEA"/>
    <property type="match status" value="1"/>
</dbReference>
<dbReference type="PROSITE" id="PS50851">
    <property type="entry name" value="CHEW"/>
    <property type="match status" value="1"/>
</dbReference>
<evidence type="ECO:0000256" key="6">
    <source>
        <dbReference type="ARBA" id="ARBA00022679"/>
    </source>
</evidence>
<dbReference type="InterPro" id="IPR003594">
    <property type="entry name" value="HATPase_dom"/>
</dbReference>
<evidence type="ECO:0000259" key="13">
    <source>
        <dbReference type="PROSITE" id="PS50109"/>
    </source>
</evidence>
<dbReference type="Proteomes" id="UP000025238">
    <property type="component" value="Chromosome"/>
</dbReference>
<dbReference type="InterPro" id="IPR004358">
    <property type="entry name" value="Sig_transdc_His_kin-like_C"/>
</dbReference>
<feature type="domain" description="Histidine kinase" evidence="13">
    <location>
        <begin position="319"/>
        <end position="521"/>
    </location>
</feature>
<proteinExistence type="predicted"/>
<reference evidence="16 17" key="1">
    <citation type="submission" date="2014-03" db="EMBL/GenBank/DDBJ databases">
        <title>Complete genome sequence of Pseudomonas stutzeri 19SMN4.</title>
        <authorList>
            <person name="Brunet-Galmes I."/>
            <person name="Nogales B."/>
            <person name="Busquets A."/>
            <person name="Pena A."/>
            <person name="Gomila M."/>
            <person name="Garcia-Valdes E."/>
            <person name="Lalucat J."/>
            <person name="Bennasar A."/>
            <person name="Bosch R."/>
        </authorList>
    </citation>
    <scope>NUCLEOTIDE SEQUENCE [LARGE SCALE GENOMIC DNA]</scope>
    <source>
        <strain evidence="16 17">19SMN4</strain>
    </source>
</reference>
<feature type="modified residue" description="Phosphohistidine" evidence="12">
    <location>
        <position position="46"/>
    </location>
</feature>
<name>A0A023WUL4_STUST</name>
<keyword evidence="9" id="KW-0067">ATP-binding</keyword>
<sequence>MDMQAVRSVLLDEARELLAEMEQALLAIESQGADSERINAIFRAAHTLKGSSGMFNLQLVVDFTHLMENLLVQVRTGEQPIDASLVSLLLNCGDYLSRLFDNVAEGREDEDPDPVTRARLCAELGSFLEGVALYVAPEAIPAAGISGGTHWRITLRPQAQVFAHGLDPIPFVQYLADMGEVLALEVLQDDLPPLTELNSESCHLGFVLELMADVERSAIEQALEFIEQDCDIQIEVLDELDSTLIEEDHLAIVDVSQRSSLLDAAEVNRSRASEQVFIKVDARKLDELINAVGELVIRNSACNSHPAIRQDADLGELLEDVGHLVEQIRDRALNLRMVPIGDVFQRFPRVVRDVCRELGKRIELKVSGADTELDKSMVEKLTDPLLHVVRNAMDHGIESIEERLAAGKPEQGTLSLNAYHQSGSVVIEISDDGRGLDTDRILRKAIERGLVEPTAQLAERDVFNLIFAPGFSTADKVTDLSGRGVGMDVVRQNIEQLRGTVDIQSARGKGSTFRIHLPLTLAIIDGFQVAVGDADFVLPLDLVVECLEFSEQRGNDVFSLRGQPLPYLRLAERFGIPREQSARECLVVVQCGDQRAGIVVDRFVGEIQAVIKPLGDLLSGMRGFSGSTILGDGSVALLLDIPALVSSAN</sequence>
<evidence type="ECO:0000313" key="17">
    <source>
        <dbReference type="Proteomes" id="UP000025238"/>
    </source>
</evidence>
<dbReference type="InterPro" id="IPR004105">
    <property type="entry name" value="CheA-like_dim"/>
</dbReference>
<dbReference type="InterPro" id="IPR036061">
    <property type="entry name" value="CheW-like_dom_sf"/>
</dbReference>
<dbReference type="InterPro" id="IPR036097">
    <property type="entry name" value="HisK_dim/P_sf"/>
</dbReference>
<dbReference type="SMART" id="SM00387">
    <property type="entry name" value="HATPase_c"/>
    <property type="match status" value="1"/>
</dbReference>
<evidence type="ECO:0000256" key="9">
    <source>
        <dbReference type="ARBA" id="ARBA00022840"/>
    </source>
</evidence>
<feature type="domain" description="HPt" evidence="15">
    <location>
        <begin position="1"/>
        <end position="103"/>
    </location>
</feature>
<keyword evidence="7" id="KW-0547">Nucleotide-binding</keyword>
<evidence type="ECO:0000256" key="1">
    <source>
        <dbReference type="ARBA" id="ARBA00000085"/>
    </source>
</evidence>
<keyword evidence="6" id="KW-0808">Transferase</keyword>
<evidence type="ECO:0000256" key="12">
    <source>
        <dbReference type="PROSITE-ProRule" id="PRU00110"/>
    </source>
</evidence>
<dbReference type="PANTHER" id="PTHR43395:SF10">
    <property type="entry name" value="CHEMOTAXIS PROTEIN CHEA"/>
    <property type="match status" value="1"/>
</dbReference>
<dbReference type="SUPFAM" id="SSF55874">
    <property type="entry name" value="ATPase domain of HSP90 chaperone/DNA topoisomerase II/histidine kinase"/>
    <property type="match status" value="1"/>
</dbReference>